<feature type="domain" description="Glycosyltransferase subfamily 4-like N-terminal" evidence="2">
    <location>
        <begin position="15"/>
        <end position="169"/>
    </location>
</feature>
<dbReference type="KEGG" id="bmei:Spa11_33280"/>
<sequence>MKVAIASSGLGHVARGIEAWASDLAAELDRRGVDVRLCKGAGPAAAPYERVVPCVRRDSRLGRLASTRLATRVLWRFGWGGGYAVEQSTFARGLLRLLADEDVDLLHVQDPLLALLVQEARGRGAVKTRAILGHGTEEPNEFLARLDYVQHLAPWRLEQAQREGCHRASWTAIPNFIDTERFAPDGPNLRDELGLAESTRVVLCVAAIKRGHKRIDYLLDEFAAVADGREACLIVAGGRESDTDELMKIGTQRLGERVRFLPALPREKMPELYRTADVFTLTSLNEMMPIALIEAAASGLPCVTHEHPVMQWMTGPGGVVADLRAPGGLAAPLGRLLDDPAEAERQGRAARTHAVASFSTERVVDRIVEYYRQVLDDAVPAASREVA</sequence>
<accession>A0A518KBG4</accession>
<dbReference type="InterPro" id="IPR001296">
    <property type="entry name" value="Glyco_trans_1"/>
</dbReference>
<dbReference type="GO" id="GO:0016757">
    <property type="term" value="F:glycosyltransferase activity"/>
    <property type="evidence" value="ECO:0007669"/>
    <property type="project" value="UniProtKB-KW"/>
</dbReference>
<organism evidence="3 4">
    <name type="scientific">Botrimarina mediterranea</name>
    <dbReference type="NCBI Taxonomy" id="2528022"/>
    <lineage>
        <taxon>Bacteria</taxon>
        <taxon>Pseudomonadati</taxon>
        <taxon>Planctomycetota</taxon>
        <taxon>Planctomycetia</taxon>
        <taxon>Pirellulales</taxon>
        <taxon>Lacipirellulaceae</taxon>
        <taxon>Botrimarina</taxon>
    </lineage>
</organism>
<dbReference type="CDD" id="cd03801">
    <property type="entry name" value="GT4_PimA-like"/>
    <property type="match status" value="1"/>
</dbReference>
<evidence type="ECO:0000313" key="3">
    <source>
        <dbReference type="EMBL" id="QDV75118.1"/>
    </source>
</evidence>
<dbReference type="Pfam" id="PF00534">
    <property type="entry name" value="Glycos_transf_1"/>
    <property type="match status" value="1"/>
</dbReference>
<name>A0A518KBG4_9BACT</name>
<evidence type="ECO:0000259" key="1">
    <source>
        <dbReference type="Pfam" id="PF00534"/>
    </source>
</evidence>
<keyword evidence="3" id="KW-0808">Transferase</keyword>
<reference evidence="3 4" key="1">
    <citation type="submission" date="2019-02" db="EMBL/GenBank/DDBJ databases">
        <title>Deep-cultivation of Planctomycetes and their phenomic and genomic characterization uncovers novel biology.</title>
        <authorList>
            <person name="Wiegand S."/>
            <person name="Jogler M."/>
            <person name="Boedeker C."/>
            <person name="Pinto D."/>
            <person name="Vollmers J."/>
            <person name="Rivas-Marin E."/>
            <person name="Kohn T."/>
            <person name="Peeters S.H."/>
            <person name="Heuer A."/>
            <person name="Rast P."/>
            <person name="Oberbeckmann S."/>
            <person name="Bunk B."/>
            <person name="Jeske O."/>
            <person name="Meyerdierks A."/>
            <person name="Storesund J.E."/>
            <person name="Kallscheuer N."/>
            <person name="Luecker S."/>
            <person name="Lage O.M."/>
            <person name="Pohl T."/>
            <person name="Merkel B.J."/>
            <person name="Hornburger P."/>
            <person name="Mueller R.-W."/>
            <person name="Bruemmer F."/>
            <person name="Labrenz M."/>
            <person name="Spormann A.M."/>
            <person name="Op den Camp H."/>
            <person name="Overmann J."/>
            <person name="Amann R."/>
            <person name="Jetten M.S.M."/>
            <person name="Mascher T."/>
            <person name="Medema M.H."/>
            <person name="Devos D.P."/>
            <person name="Kaster A.-K."/>
            <person name="Ovreas L."/>
            <person name="Rohde M."/>
            <person name="Galperin M.Y."/>
            <person name="Jogler C."/>
        </authorList>
    </citation>
    <scope>NUCLEOTIDE SEQUENCE [LARGE SCALE GENOMIC DNA]</scope>
    <source>
        <strain evidence="3 4">Spa11</strain>
    </source>
</reference>
<dbReference type="SUPFAM" id="SSF53756">
    <property type="entry name" value="UDP-Glycosyltransferase/glycogen phosphorylase"/>
    <property type="match status" value="1"/>
</dbReference>
<dbReference type="PANTHER" id="PTHR12526">
    <property type="entry name" value="GLYCOSYLTRANSFERASE"/>
    <property type="match status" value="1"/>
</dbReference>
<dbReference type="AlphaFoldDB" id="A0A518KBG4"/>
<feature type="domain" description="Glycosyl transferase family 1" evidence="1">
    <location>
        <begin position="188"/>
        <end position="352"/>
    </location>
</feature>
<keyword evidence="3" id="KW-0328">Glycosyltransferase</keyword>
<evidence type="ECO:0000313" key="4">
    <source>
        <dbReference type="Proteomes" id="UP000316426"/>
    </source>
</evidence>
<dbReference type="Gene3D" id="3.40.50.2000">
    <property type="entry name" value="Glycogen Phosphorylase B"/>
    <property type="match status" value="2"/>
</dbReference>
<evidence type="ECO:0000259" key="2">
    <source>
        <dbReference type="Pfam" id="PF13439"/>
    </source>
</evidence>
<dbReference type="EMBL" id="CP036349">
    <property type="protein sequence ID" value="QDV75118.1"/>
    <property type="molecule type" value="Genomic_DNA"/>
</dbReference>
<proteinExistence type="predicted"/>
<dbReference type="RefSeq" id="WP_145114125.1">
    <property type="nucleotide sequence ID" value="NZ_CP036349.1"/>
</dbReference>
<dbReference type="InterPro" id="IPR028098">
    <property type="entry name" value="Glyco_trans_4-like_N"/>
</dbReference>
<dbReference type="Pfam" id="PF13439">
    <property type="entry name" value="Glyco_transf_4"/>
    <property type="match status" value="1"/>
</dbReference>
<keyword evidence="4" id="KW-1185">Reference proteome</keyword>
<dbReference type="EC" id="2.4.1.-" evidence="3"/>
<gene>
    <name evidence="3" type="primary">cpoA</name>
    <name evidence="3" type="ORF">Spa11_33280</name>
</gene>
<dbReference type="Proteomes" id="UP000316426">
    <property type="component" value="Chromosome"/>
</dbReference>
<protein>
    <submittedName>
        <fullName evidence="3">Alpha-galactosylglucosyldiacylglycerol synthase</fullName>
        <ecNumber evidence="3">2.4.1.-</ecNumber>
    </submittedName>
</protein>